<dbReference type="STRING" id="268505.A0A2A9P602"/>
<feature type="region of interest" description="Disordered" evidence="1">
    <location>
        <begin position="348"/>
        <end position="369"/>
    </location>
</feature>
<protein>
    <submittedName>
        <fullName evidence="2">Uncharacterized protein</fullName>
    </submittedName>
</protein>
<name>A0A2A9P602_OPHUN</name>
<accession>A0A2A9P602</accession>
<proteinExistence type="predicted"/>
<dbReference type="Proteomes" id="UP000037136">
    <property type="component" value="Unassembled WGS sequence"/>
</dbReference>
<reference evidence="2 3" key="1">
    <citation type="journal article" date="2015" name="BMC Genomics">
        <title>Gene expression during zombie ant biting behavior reflects the complexity underlying fungal parasitic behavioral manipulation.</title>
        <authorList>
            <person name="de Bekker C."/>
            <person name="Ohm R.A."/>
            <person name="Loreto R.G."/>
            <person name="Sebastian A."/>
            <person name="Albert I."/>
            <person name="Merrow M."/>
            <person name="Brachmann A."/>
            <person name="Hughes D.P."/>
        </authorList>
    </citation>
    <scope>NUCLEOTIDE SEQUENCE [LARGE SCALE GENOMIC DNA]</scope>
    <source>
        <strain evidence="2 3">SC16a</strain>
    </source>
</reference>
<evidence type="ECO:0000313" key="2">
    <source>
        <dbReference type="EMBL" id="PFH56859.1"/>
    </source>
</evidence>
<feature type="region of interest" description="Disordered" evidence="1">
    <location>
        <begin position="270"/>
        <end position="292"/>
    </location>
</feature>
<sequence>MNPEWVEFYVHCNPPLTPRGVNFVVSSVAQTFSEDDIEILYEPEIPWFKLLSPPRCKQTASAVVRDLLISIVEGETDLVDLDQYFNHETPIDVKIVKPNARVIPWSAHQARSREDDSPSDLCFPDFMRLKPHKRLWRGLEAAQGWNVDLFLKRLELRWKDFGAPESYEQLQELLRCTISWNLRGDLLYLGSSLREEVEKATKTLDNLLTTAFHDWRSEHLIVTEEPGTYRFCYRYLANDGQYQTTYLLEKVADDFDPLLEAVTVRAESRDEDGQWNRVGTNAPPKKAGMKPGTMKVFSPFDNYVYGRKEPSSVSSHFQRIADAHQAPVDQYSSKRNVESWRDAVQQAQPEGVEPDQVEESYRPHSPAEPLIDCSVENHVHISGRASDMLAENFGGSGWGLNTPQAWGETSQAVDDAGELDDLICLDPTPQAGDFAADRHLLDIDEQLDELPGLDVGQVPESDGVPCILDEDVPPMVSYALPLLNKITDTPTGKPTGRRPRHEAPVAVNGCSARGVQKSHLLKMAEARVKGLVGVLACTQGVVSIELKFGRFYRKNLGSNQIDSGNRHGPYCDDVSLMCKSLSLVDWQTDFGFSTALSACGPDLDDLVQMRPPAEHPWRLYETKAWYELVCTLNRGAEAQMVVVEIDAETFEYRCLGVEELTGCLYLHCVQRPWDMQVCISRRASFHNSPVHMAVARALAASLSVTTSRDGRLCMETTDDAKLSATVDSINVRHVARYRQGGDSNSLLSVTMVRKLDKGEKQETRRQWHTSPARSPHNGTPIIWYEASVSSLKAQDMFAENYDMALGSRATWDGDELEAEGVLEDICRPGFGIITQMDDIGSLNDNGLRMGTQNSRRTTAVEEGRSRKDYQYW</sequence>
<reference evidence="2 3" key="2">
    <citation type="journal article" date="2017" name="Sci. Rep.">
        <title>Ant-infecting Ophiocordyceps genomes reveal a high diversity of potential behavioral manipulation genes and a possible major role for enterotoxins.</title>
        <authorList>
            <person name="de Bekker C."/>
            <person name="Ohm R.A."/>
            <person name="Evans H.C."/>
            <person name="Brachmann A."/>
            <person name="Hughes D.P."/>
        </authorList>
    </citation>
    <scope>NUCLEOTIDE SEQUENCE [LARGE SCALE GENOMIC DNA]</scope>
    <source>
        <strain evidence="2 3">SC16a</strain>
    </source>
</reference>
<comment type="caution">
    <text evidence="2">The sequence shown here is derived from an EMBL/GenBank/DDBJ whole genome shotgun (WGS) entry which is preliminary data.</text>
</comment>
<dbReference type="AlphaFoldDB" id="A0A2A9P602"/>
<evidence type="ECO:0000256" key="1">
    <source>
        <dbReference type="SAM" id="MobiDB-lite"/>
    </source>
</evidence>
<dbReference type="OrthoDB" id="3439512at2759"/>
<gene>
    <name evidence="2" type="ORF">XA68_15854</name>
</gene>
<organism evidence="2 3">
    <name type="scientific">Ophiocordyceps unilateralis</name>
    <name type="common">Zombie-ant fungus</name>
    <name type="synonym">Torrubia unilateralis</name>
    <dbReference type="NCBI Taxonomy" id="268505"/>
    <lineage>
        <taxon>Eukaryota</taxon>
        <taxon>Fungi</taxon>
        <taxon>Dikarya</taxon>
        <taxon>Ascomycota</taxon>
        <taxon>Pezizomycotina</taxon>
        <taxon>Sordariomycetes</taxon>
        <taxon>Hypocreomycetidae</taxon>
        <taxon>Hypocreales</taxon>
        <taxon>Ophiocordycipitaceae</taxon>
        <taxon>Ophiocordyceps</taxon>
    </lineage>
</organism>
<dbReference type="EMBL" id="LAZP02000497">
    <property type="protein sequence ID" value="PFH56859.1"/>
    <property type="molecule type" value="Genomic_DNA"/>
</dbReference>
<evidence type="ECO:0000313" key="3">
    <source>
        <dbReference type="Proteomes" id="UP000037136"/>
    </source>
</evidence>
<keyword evidence="3" id="KW-1185">Reference proteome</keyword>
<feature type="region of interest" description="Disordered" evidence="1">
    <location>
        <begin position="758"/>
        <end position="778"/>
    </location>
</feature>